<dbReference type="SMART" id="SM00926">
    <property type="entry name" value="Molybdop_Fe4S4"/>
    <property type="match status" value="1"/>
</dbReference>
<keyword evidence="5" id="KW-0732">Signal</keyword>
<keyword evidence="7" id="KW-0408">Iron</keyword>
<dbReference type="GO" id="GO:0046872">
    <property type="term" value="F:metal ion binding"/>
    <property type="evidence" value="ECO:0007669"/>
    <property type="project" value="UniProtKB-KW"/>
</dbReference>
<evidence type="ECO:0000256" key="4">
    <source>
        <dbReference type="ARBA" id="ARBA00022723"/>
    </source>
</evidence>
<dbReference type="GO" id="GO:0051536">
    <property type="term" value="F:iron-sulfur cluster binding"/>
    <property type="evidence" value="ECO:0007669"/>
    <property type="project" value="UniProtKB-KW"/>
</dbReference>
<dbReference type="PROSITE" id="PS51318">
    <property type="entry name" value="TAT"/>
    <property type="match status" value="1"/>
</dbReference>
<evidence type="ECO:0000256" key="5">
    <source>
        <dbReference type="ARBA" id="ARBA00022729"/>
    </source>
</evidence>
<dbReference type="Gene3D" id="3.40.228.10">
    <property type="entry name" value="Dimethylsulfoxide Reductase, domain 2"/>
    <property type="match status" value="1"/>
</dbReference>
<sequence length="756" mass="83207">MNARESSVGWSLSRRTFLKATGALGAALALRESCEGVLRSGPARAAAAQAQPEKETVVPTICGGCHQNCGMLVHVRGGRVVSVEGNPDHPMNSGDLCPKAQAASQILYAPDRLKYPLLRAGKRGEGKWKRISWDEALDFMANKLKEVRDKYGPMALAMSTAAPVMQCSRTTFVQFPAVYGTPNRMSGNNCYVNRMLALVATFGYRAEDDYDQTRLILLWGGNPLASMRAGSYAAYDGLQRPILDAIERGAKLIVIDPIYTDTAAKAQQWIPIRPGTDGALALAMLHVIINEGLYDRGFVQDWTVGFTELTELVQDYPPEKVARITSVPAETIRSLAREYAITKPALIHEANAWAFHTNGTQTCRAIACLMAVTGNLDAPGGPVCFPGSAGDRLTVVEDLPPTVQVAAKPLGADKYRLMPNGPSVFDAMSSGKPYPIKALIVFHSDPIVVLQDGNRQRDVFAKNLDFLAVIDIFHTPTTQMADIVLPDTTFLERLDYRHHPSARGAIVALRQPVVKPMYESLPGYDIELKLAARMGFLDKYPWKSGEEMLNHILKPSKVTVQDLRKKPVQFITGPMVYKKYEKGLLRPDKKPGFATPSGKVELSSSVFQKAGYDPLPRYIEPAESPVSTPELAKRYPLIGMSRRSATFVHSKYRNIPWLREIESEPFIRVNPEDAAKRGIADGNLVIAETKRGQIRMRAKVTSTVTPGVVLIDGCWWKPENLSDLSWTLNALIDMEARDPIGNLATLSSFLCEIKKA</sequence>
<protein>
    <submittedName>
        <fullName evidence="10">Molybdopterin-dependent oxidoreductase</fullName>
    </submittedName>
</protein>
<dbReference type="Pfam" id="PF10518">
    <property type="entry name" value="TAT_signal"/>
    <property type="match status" value="1"/>
</dbReference>
<evidence type="ECO:0000313" key="11">
    <source>
        <dbReference type="Proteomes" id="UP000741360"/>
    </source>
</evidence>
<comment type="cofactor">
    <cofactor evidence="1">
        <name>Mo-bis(molybdopterin guanine dinucleotide)</name>
        <dbReference type="ChEBI" id="CHEBI:60539"/>
    </cofactor>
</comment>
<dbReference type="InterPro" id="IPR050612">
    <property type="entry name" value="Prok_Mopterin_Oxidored"/>
</dbReference>
<keyword evidence="8" id="KW-0411">Iron-sulfur</keyword>
<dbReference type="InterPro" id="IPR006656">
    <property type="entry name" value="Mopterin_OxRdtase"/>
</dbReference>
<dbReference type="CDD" id="cd02781">
    <property type="entry name" value="MopB_CT_Acetylene-hydratase"/>
    <property type="match status" value="1"/>
</dbReference>
<dbReference type="InterPro" id="IPR006657">
    <property type="entry name" value="MoPterin_dinucl-bd_dom"/>
</dbReference>
<dbReference type="NCBIfam" id="TIGR01409">
    <property type="entry name" value="TAT_signal_seq"/>
    <property type="match status" value="1"/>
</dbReference>
<dbReference type="Gene3D" id="2.40.40.20">
    <property type="match status" value="1"/>
</dbReference>
<dbReference type="AlphaFoldDB" id="A0A932M075"/>
<dbReference type="InterPro" id="IPR006963">
    <property type="entry name" value="Mopterin_OxRdtase_4Fe-4S_dom"/>
</dbReference>
<evidence type="ECO:0000256" key="3">
    <source>
        <dbReference type="ARBA" id="ARBA00022505"/>
    </source>
</evidence>
<dbReference type="PANTHER" id="PTHR43742:SF6">
    <property type="entry name" value="OXIDOREDUCTASE YYAE-RELATED"/>
    <property type="match status" value="1"/>
</dbReference>
<dbReference type="PANTHER" id="PTHR43742">
    <property type="entry name" value="TRIMETHYLAMINE-N-OXIDE REDUCTASE"/>
    <property type="match status" value="1"/>
</dbReference>
<dbReference type="InterPro" id="IPR009010">
    <property type="entry name" value="Asp_de-COase-like_dom_sf"/>
</dbReference>
<evidence type="ECO:0000256" key="7">
    <source>
        <dbReference type="ARBA" id="ARBA00023004"/>
    </source>
</evidence>
<dbReference type="Proteomes" id="UP000741360">
    <property type="component" value="Unassembled WGS sequence"/>
</dbReference>
<comment type="caution">
    <text evidence="10">The sequence shown here is derived from an EMBL/GenBank/DDBJ whole genome shotgun (WGS) entry which is preliminary data.</text>
</comment>
<organism evidence="10 11">
    <name type="scientific">Tectimicrobiota bacterium</name>
    <dbReference type="NCBI Taxonomy" id="2528274"/>
    <lineage>
        <taxon>Bacteria</taxon>
        <taxon>Pseudomonadati</taxon>
        <taxon>Nitrospinota/Tectimicrobiota group</taxon>
        <taxon>Candidatus Tectimicrobiota</taxon>
    </lineage>
</organism>
<dbReference type="PROSITE" id="PS51669">
    <property type="entry name" value="4FE4S_MOW_BIS_MGD"/>
    <property type="match status" value="1"/>
</dbReference>
<evidence type="ECO:0000313" key="10">
    <source>
        <dbReference type="EMBL" id="MBI3014617.1"/>
    </source>
</evidence>
<dbReference type="PROSITE" id="PS00490">
    <property type="entry name" value="MOLYBDOPTERIN_PROK_2"/>
    <property type="match status" value="1"/>
</dbReference>
<evidence type="ECO:0000256" key="8">
    <source>
        <dbReference type="ARBA" id="ARBA00023014"/>
    </source>
</evidence>
<evidence type="ECO:0000256" key="2">
    <source>
        <dbReference type="ARBA" id="ARBA00010312"/>
    </source>
</evidence>
<keyword evidence="6" id="KW-0560">Oxidoreductase</keyword>
<keyword evidence="3" id="KW-0500">Molybdenum</keyword>
<dbReference type="Gene3D" id="3.40.50.740">
    <property type="match status" value="1"/>
</dbReference>
<dbReference type="GO" id="GO:0043546">
    <property type="term" value="F:molybdopterin cofactor binding"/>
    <property type="evidence" value="ECO:0007669"/>
    <property type="project" value="InterPro"/>
</dbReference>
<evidence type="ECO:0000256" key="6">
    <source>
        <dbReference type="ARBA" id="ARBA00023002"/>
    </source>
</evidence>
<dbReference type="Pfam" id="PF00384">
    <property type="entry name" value="Molybdopterin"/>
    <property type="match status" value="1"/>
</dbReference>
<comment type="similarity">
    <text evidence="2">Belongs to the prokaryotic molybdopterin-containing oxidoreductase family.</text>
</comment>
<feature type="domain" description="4Fe-4S Mo/W bis-MGD-type" evidence="9">
    <location>
        <begin position="55"/>
        <end position="111"/>
    </location>
</feature>
<gene>
    <name evidence="10" type="ORF">HYY65_06075</name>
</gene>
<evidence type="ECO:0000256" key="1">
    <source>
        <dbReference type="ARBA" id="ARBA00001942"/>
    </source>
</evidence>
<evidence type="ECO:0000259" key="9">
    <source>
        <dbReference type="PROSITE" id="PS51669"/>
    </source>
</evidence>
<proteinExistence type="inferred from homology"/>
<dbReference type="GO" id="GO:0018818">
    <property type="term" value="F:acetylene hydratase activity"/>
    <property type="evidence" value="ECO:0007669"/>
    <property type="project" value="InterPro"/>
</dbReference>
<dbReference type="InterPro" id="IPR019546">
    <property type="entry name" value="TAT_signal_bac_arc"/>
</dbReference>
<reference evidence="10" key="1">
    <citation type="submission" date="2020-07" db="EMBL/GenBank/DDBJ databases">
        <title>Huge and variable diversity of episymbiotic CPR bacteria and DPANN archaea in groundwater ecosystems.</title>
        <authorList>
            <person name="He C.Y."/>
            <person name="Keren R."/>
            <person name="Whittaker M."/>
            <person name="Farag I.F."/>
            <person name="Doudna J."/>
            <person name="Cate J.H.D."/>
            <person name="Banfield J.F."/>
        </authorList>
    </citation>
    <scope>NUCLEOTIDE SEQUENCE</scope>
    <source>
        <strain evidence="10">NC_groundwater_717_Ag_S-0.2um_59_8</strain>
    </source>
</reference>
<dbReference type="SUPFAM" id="SSF50692">
    <property type="entry name" value="ADC-like"/>
    <property type="match status" value="1"/>
</dbReference>
<dbReference type="Pfam" id="PF04879">
    <property type="entry name" value="Molybdop_Fe4S4"/>
    <property type="match status" value="1"/>
</dbReference>
<dbReference type="InterPro" id="IPR006655">
    <property type="entry name" value="Mopterin_OxRdtase_prok_CS"/>
</dbReference>
<dbReference type="Gene3D" id="2.20.25.90">
    <property type="entry name" value="ADC-like domains"/>
    <property type="match status" value="1"/>
</dbReference>
<dbReference type="InterPro" id="IPR037949">
    <property type="entry name" value="MopB_CT_Acetylene-hydratase"/>
</dbReference>
<dbReference type="Pfam" id="PF01568">
    <property type="entry name" value="Molydop_binding"/>
    <property type="match status" value="1"/>
</dbReference>
<keyword evidence="4" id="KW-0479">Metal-binding</keyword>
<accession>A0A932M075</accession>
<dbReference type="SUPFAM" id="SSF53706">
    <property type="entry name" value="Formate dehydrogenase/DMSO reductase, domains 1-3"/>
    <property type="match status" value="1"/>
</dbReference>
<dbReference type="InterPro" id="IPR006311">
    <property type="entry name" value="TAT_signal"/>
</dbReference>
<name>A0A932M075_UNCTE</name>
<dbReference type="EMBL" id="JACPSX010000106">
    <property type="protein sequence ID" value="MBI3014617.1"/>
    <property type="molecule type" value="Genomic_DNA"/>
</dbReference>
<dbReference type="GO" id="GO:0016491">
    <property type="term" value="F:oxidoreductase activity"/>
    <property type="evidence" value="ECO:0007669"/>
    <property type="project" value="UniProtKB-KW"/>
</dbReference>